<dbReference type="AlphaFoldDB" id="A0A060Z9G9"/>
<dbReference type="PANTHER" id="PTHR10117:SF56">
    <property type="entry name" value="SHORT TRANSIENT RECEPTOR POTENTIAL CHANNEL 1"/>
    <property type="match status" value="1"/>
</dbReference>
<dbReference type="InterPro" id="IPR002153">
    <property type="entry name" value="TRPC_channel"/>
</dbReference>
<dbReference type="GO" id="GO:0005886">
    <property type="term" value="C:plasma membrane"/>
    <property type="evidence" value="ECO:0007669"/>
    <property type="project" value="TreeGrafter"/>
</dbReference>
<organism evidence="4 5">
    <name type="scientific">Oncorhynchus mykiss</name>
    <name type="common">Rainbow trout</name>
    <name type="synonym">Salmo gairdneri</name>
    <dbReference type="NCBI Taxonomy" id="8022"/>
    <lineage>
        <taxon>Eukaryota</taxon>
        <taxon>Metazoa</taxon>
        <taxon>Chordata</taxon>
        <taxon>Craniata</taxon>
        <taxon>Vertebrata</taxon>
        <taxon>Euteleostomi</taxon>
        <taxon>Actinopterygii</taxon>
        <taxon>Neopterygii</taxon>
        <taxon>Teleostei</taxon>
        <taxon>Protacanthopterygii</taxon>
        <taxon>Salmoniformes</taxon>
        <taxon>Salmonidae</taxon>
        <taxon>Salmoninae</taxon>
        <taxon>Oncorhynchus</taxon>
    </lineage>
</organism>
<dbReference type="GO" id="GO:0051480">
    <property type="term" value="P:regulation of cytosolic calcium ion concentration"/>
    <property type="evidence" value="ECO:0007669"/>
    <property type="project" value="TreeGrafter"/>
</dbReference>
<dbReference type="STRING" id="8022.A0A060Z9G9"/>
<dbReference type="GO" id="GO:0015279">
    <property type="term" value="F:store-operated calcium channel activity"/>
    <property type="evidence" value="ECO:0007669"/>
    <property type="project" value="TreeGrafter"/>
</dbReference>
<keyword evidence="2" id="KW-0406">Ion transport</keyword>
<dbReference type="PANTHER" id="PTHR10117">
    <property type="entry name" value="TRANSIENT RECEPTOR POTENTIAL CHANNEL"/>
    <property type="match status" value="1"/>
</dbReference>
<dbReference type="EMBL" id="FR936837">
    <property type="protein sequence ID" value="CDQ98344.1"/>
    <property type="molecule type" value="Genomic_DNA"/>
</dbReference>
<dbReference type="GO" id="GO:0070679">
    <property type="term" value="F:inositol 1,4,5 trisphosphate binding"/>
    <property type="evidence" value="ECO:0007669"/>
    <property type="project" value="TreeGrafter"/>
</dbReference>
<evidence type="ECO:0000313" key="4">
    <source>
        <dbReference type="EMBL" id="CDQ98344.1"/>
    </source>
</evidence>
<accession>A0A060Z9G9</accession>
<evidence type="ECO:0000256" key="1">
    <source>
        <dbReference type="ARBA" id="ARBA00022448"/>
    </source>
</evidence>
<gene>
    <name evidence="4" type="ORF">GSONMT00026768001</name>
</gene>
<evidence type="ECO:0000256" key="3">
    <source>
        <dbReference type="ARBA" id="ARBA00023303"/>
    </source>
</evidence>
<protein>
    <submittedName>
        <fullName evidence="4">Uncharacterized protein</fullName>
    </submittedName>
</protein>
<reference evidence="4" key="2">
    <citation type="submission" date="2014-03" db="EMBL/GenBank/DDBJ databases">
        <authorList>
            <person name="Genoscope - CEA"/>
        </authorList>
    </citation>
    <scope>NUCLEOTIDE SEQUENCE</scope>
</reference>
<evidence type="ECO:0000256" key="2">
    <source>
        <dbReference type="ARBA" id="ARBA00023065"/>
    </source>
</evidence>
<sequence>MVWSDVKRLWYEGLEDFLDESRNQLSFVMNSLYLSTFALKIVAHSKFKNVEDTERKNWDAFHPILVAEGLFAFANVLSYLRLFFMYTTSSILGPLQVHAPTNRHTHTHSTLAMTSATSSRRSTITNIILLSSPHMGTISLVNIPINIDSFCHCFSSQLCPQSSTLGPKSVLNIRLEFV</sequence>
<evidence type="ECO:0000313" key="5">
    <source>
        <dbReference type="Proteomes" id="UP000193380"/>
    </source>
</evidence>
<reference evidence="4" key="1">
    <citation type="journal article" date="2014" name="Nat. Commun.">
        <title>The rainbow trout genome provides novel insights into evolution after whole-genome duplication in vertebrates.</title>
        <authorList>
            <person name="Berthelot C."/>
            <person name="Brunet F."/>
            <person name="Chalopin D."/>
            <person name="Juanchich A."/>
            <person name="Bernard M."/>
            <person name="Noel B."/>
            <person name="Bento P."/>
            <person name="Da Silva C."/>
            <person name="Labadie K."/>
            <person name="Alberti A."/>
            <person name="Aury J.M."/>
            <person name="Louis A."/>
            <person name="Dehais P."/>
            <person name="Bardou P."/>
            <person name="Montfort J."/>
            <person name="Klopp C."/>
            <person name="Cabau C."/>
            <person name="Gaspin C."/>
            <person name="Thorgaard G.H."/>
            <person name="Boussaha M."/>
            <person name="Quillet E."/>
            <person name="Guyomard R."/>
            <person name="Galiana D."/>
            <person name="Bobe J."/>
            <person name="Volff J.N."/>
            <person name="Genet C."/>
            <person name="Wincker P."/>
            <person name="Jaillon O."/>
            <person name="Roest Crollius H."/>
            <person name="Guiguen Y."/>
        </authorList>
    </citation>
    <scope>NUCLEOTIDE SEQUENCE [LARGE SCALE GENOMIC DNA]</scope>
</reference>
<dbReference type="GO" id="GO:0034703">
    <property type="term" value="C:cation channel complex"/>
    <property type="evidence" value="ECO:0007669"/>
    <property type="project" value="TreeGrafter"/>
</dbReference>
<proteinExistence type="predicted"/>
<keyword evidence="1" id="KW-0813">Transport</keyword>
<name>A0A060Z9G9_ONCMY</name>
<dbReference type="PaxDb" id="8022-A0A060Z9G9"/>
<keyword evidence="3" id="KW-0407">Ion channel</keyword>
<dbReference type="Proteomes" id="UP000193380">
    <property type="component" value="Unassembled WGS sequence"/>
</dbReference>